<evidence type="ECO:0000256" key="9">
    <source>
        <dbReference type="ARBA" id="ARBA00022842"/>
    </source>
</evidence>
<dbReference type="Pfam" id="PF03120">
    <property type="entry name" value="OB_DNA_ligase"/>
    <property type="match status" value="1"/>
</dbReference>
<dbReference type="EC" id="6.5.1.2" evidence="2 15"/>
<feature type="binding site" evidence="15">
    <location>
        <position position="424"/>
    </location>
    <ligand>
        <name>Zn(2+)</name>
        <dbReference type="ChEBI" id="CHEBI:29105"/>
    </ligand>
</feature>
<dbReference type="Pfam" id="PF00533">
    <property type="entry name" value="BRCT"/>
    <property type="match status" value="1"/>
</dbReference>
<evidence type="ECO:0000256" key="12">
    <source>
        <dbReference type="ARBA" id="ARBA00023211"/>
    </source>
</evidence>
<evidence type="ECO:0000256" key="2">
    <source>
        <dbReference type="ARBA" id="ARBA00012722"/>
    </source>
</evidence>
<keyword evidence="8 15" id="KW-0862">Zinc</keyword>
<dbReference type="GO" id="GO:0003677">
    <property type="term" value="F:DNA binding"/>
    <property type="evidence" value="ECO:0007669"/>
    <property type="project" value="InterPro"/>
</dbReference>
<dbReference type="Pfam" id="PF12826">
    <property type="entry name" value="HHH_2"/>
    <property type="match status" value="1"/>
</dbReference>
<dbReference type="PROSITE" id="PS01055">
    <property type="entry name" value="DNA_LIGASE_N1"/>
    <property type="match status" value="1"/>
</dbReference>
<dbReference type="CDD" id="cd17748">
    <property type="entry name" value="BRCT_DNA_ligase_like"/>
    <property type="match status" value="1"/>
</dbReference>
<comment type="cofactor">
    <cofactor evidence="15">
        <name>Mg(2+)</name>
        <dbReference type="ChEBI" id="CHEBI:18420"/>
    </cofactor>
    <cofactor evidence="15">
        <name>Mn(2+)</name>
        <dbReference type="ChEBI" id="CHEBI:29035"/>
    </cofactor>
</comment>
<dbReference type="Gene3D" id="3.30.470.30">
    <property type="entry name" value="DNA ligase/mRNA capping enzyme"/>
    <property type="match status" value="1"/>
</dbReference>
<dbReference type="Gene3D" id="1.10.287.610">
    <property type="entry name" value="Helix hairpin bin"/>
    <property type="match status" value="1"/>
</dbReference>
<dbReference type="SMART" id="SM00532">
    <property type="entry name" value="LIGANc"/>
    <property type="match status" value="1"/>
</dbReference>
<dbReference type="InterPro" id="IPR041663">
    <property type="entry name" value="DisA/LigA_HHH"/>
</dbReference>
<dbReference type="PROSITE" id="PS01056">
    <property type="entry name" value="DNA_LIGASE_N2"/>
    <property type="match status" value="1"/>
</dbReference>
<evidence type="ECO:0000256" key="6">
    <source>
        <dbReference type="ARBA" id="ARBA00022723"/>
    </source>
</evidence>
<organism evidence="18 19">
    <name type="scientific">Halolactibacillus alkaliphilus</name>
    <dbReference type="NCBI Taxonomy" id="442899"/>
    <lineage>
        <taxon>Bacteria</taxon>
        <taxon>Bacillati</taxon>
        <taxon>Bacillota</taxon>
        <taxon>Bacilli</taxon>
        <taxon>Bacillales</taxon>
        <taxon>Bacillaceae</taxon>
        <taxon>Halolactibacillus</taxon>
    </lineage>
</organism>
<dbReference type="InterPro" id="IPR004149">
    <property type="entry name" value="Znf_DNAligase_C4"/>
</dbReference>
<dbReference type="InterPro" id="IPR003583">
    <property type="entry name" value="Hlx-hairpin-Hlx_DNA-bd_motif"/>
</dbReference>
<feature type="binding site" evidence="15">
    <location>
        <position position="419"/>
    </location>
    <ligand>
        <name>Zn(2+)</name>
        <dbReference type="ChEBI" id="CHEBI:29105"/>
    </ligand>
</feature>
<dbReference type="InterPro" id="IPR013840">
    <property type="entry name" value="DNAligase_N"/>
</dbReference>
<dbReference type="SMART" id="SM00278">
    <property type="entry name" value="HhH1"/>
    <property type="match status" value="3"/>
</dbReference>
<sequence length="662" mass="73867">MGVREDIQALREKLGQYNHEYYVLDQPSVPDSEYDRLMQQLIDLEDKYPELKTADSPTVRVGGTVREVFEKVEHKRPMLSLGNAFNETDLRAFDERVKGALGKEAIDYVCELKIDGLAVSLTYEEGRFTIGATRGDGQTGEDITENLKTIRSLPLSIQTSGSLEVRGEAFMPKASFLKLNEARIALFDEPFANPRNAAAGSLRQLDSKIAAKRHLDIFLYAVGEAPEQKQSHSEYLAYIESLGFKTNKERHVCSSIEEVIDYVARWSTKRIDLPYDIDGIVIKVDSINDQDQLGFTAKSPRWAIAYKFPAEEVVTTLEDVDFSVGRTGVVTPTAILIPVKVAGTTVSRASLHNGDYIKEKDIRLKDRVIIKKAGDIIPEVVRVIKEERSKDSRPFYMPTHCPSCDSDLTQLEGEVALRCLNPQCPAQLTEGLAHFVSRLAMNIDGLGEKVVEQLYQADLVKDVSDLYYLKREDLLTLDRMGEKSADNLLRAIEASKNNSLERLLFGLGIRFIGSKAAKTLAYRFETMTCLREQDKASLMAVDEIGDKMADAVSQYFNEPHVETLLARLHAAGVNMTYTGPKTSAAVDESFTNKTFVITGTLEHYKRQELKTLIEARGAKVTGSVSKKTDVLIAGEQAGSKLEKAEQLGITIWNEAMLKEKLT</sequence>
<evidence type="ECO:0000256" key="15">
    <source>
        <dbReference type="HAMAP-Rule" id="MF_01588"/>
    </source>
</evidence>
<dbReference type="InterPro" id="IPR001679">
    <property type="entry name" value="DNA_ligase"/>
</dbReference>
<evidence type="ECO:0000256" key="10">
    <source>
        <dbReference type="ARBA" id="ARBA00023027"/>
    </source>
</evidence>
<dbReference type="Gene3D" id="1.10.150.20">
    <property type="entry name" value="5' to 3' exonuclease, C-terminal subdomain"/>
    <property type="match status" value="2"/>
</dbReference>
<comment type="similarity">
    <text evidence="14 15">Belongs to the NAD-dependent DNA ligase family. LigA subfamily.</text>
</comment>
<dbReference type="InterPro" id="IPR004150">
    <property type="entry name" value="NAD_DNA_ligase_OB"/>
</dbReference>
<dbReference type="SUPFAM" id="SSF47781">
    <property type="entry name" value="RuvA domain 2-like"/>
    <property type="match status" value="1"/>
</dbReference>
<feature type="binding site" evidence="15">
    <location>
        <begin position="80"/>
        <end position="81"/>
    </location>
    <ligand>
        <name>NAD(+)</name>
        <dbReference type="ChEBI" id="CHEBI:57540"/>
    </ligand>
</feature>
<evidence type="ECO:0000256" key="7">
    <source>
        <dbReference type="ARBA" id="ARBA00022763"/>
    </source>
</evidence>
<dbReference type="EMBL" id="BJYE01000020">
    <property type="protein sequence ID" value="GEN57191.1"/>
    <property type="molecule type" value="Genomic_DNA"/>
</dbReference>
<keyword evidence="9 15" id="KW-0460">Magnesium</keyword>
<accession>A0A511X2P6</accession>
<feature type="binding site" evidence="15">
    <location>
        <begin position="31"/>
        <end position="35"/>
    </location>
    <ligand>
        <name>NAD(+)</name>
        <dbReference type="ChEBI" id="CHEBI:57540"/>
    </ligand>
</feature>
<dbReference type="Pfam" id="PF14520">
    <property type="entry name" value="HHH_5"/>
    <property type="match status" value="1"/>
</dbReference>
<dbReference type="GO" id="GO:0046872">
    <property type="term" value="F:metal ion binding"/>
    <property type="evidence" value="ECO:0007669"/>
    <property type="project" value="UniProtKB-KW"/>
</dbReference>
<dbReference type="InterPro" id="IPR010994">
    <property type="entry name" value="RuvA_2-like"/>
</dbReference>
<dbReference type="GO" id="GO:0006281">
    <property type="term" value="P:DNA repair"/>
    <property type="evidence" value="ECO:0007669"/>
    <property type="project" value="UniProtKB-KW"/>
</dbReference>
<dbReference type="STRING" id="442899.SAMN05720591_12125"/>
<dbReference type="AlphaFoldDB" id="A0A511X2P6"/>
<keyword evidence="6 15" id="KW-0479">Metal-binding</keyword>
<feature type="binding site" evidence="15">
    <location>
        <position position="111"/>
    </location>
    <ligand>
        <name>NAD(+)</name>
        <dbReference type="ChEBI" id="CHEBI:57540"/>
    </ligand>
</feature>
<evidence type="ECO:0000259" key="17">
    <source>
        <dbReference type="PROSITE" id="PS50172"/>
    </source>
</evidence>
<dbReference type="FunFam" id="3.30.470.30:FF:000001">
    <property type="entry name" value="DNA ligase"/>
    <property type="match status" value="1"/>
</dbReference>
<name>A0A511X2P6_9BACI</name>
<evidence type="ECO:0000256" key="5">
    <source>
        <dbReference type="ARBA" id="ARBA00022705"/>
    </source>
</evidence>
<dbReference type="PANTHER" id="PTHR23389">
    <property type="entry name" value="CHROMOSOME TRANSMISSION FIDELITY FACTOR 18"/>
    <property type="match status" value="1"/>
</dbReference>
<dbReference type="FunFam" id="1.10.150.20:FF:000006">
    <property type="entry name" value="DNA ligase"/>
    <property type="match status" value="1"/>
</dbReference>
<gene>
    <name evidence="15 18" type="primary">ligA</name>
    <name evidence="18" type="ORF">HAL01_16550</name>
</gene>
<keyword evidence="7 15" id="KW-0227">DNA damage</keyword>
<evidence type="ECO:0000256" key="8">
    <source>
        <dbReference type="ARBA" id="ARBA00022833"/>
    </source>
</evidence>
<feature type="binding site" evidence="15">
    <location>
        <position position="168"/>
    </location>
    <ligand>
        <name>NAD(+)</name>
        <dbReference type="ChEBI" id="CHEBI:57540"/>
    </ligand>
</feature>
<dbReference type="InterPro" id="IPR018239">
    <property type="entry name" value="DNA_ligase_AS"/>
</dbReference>
<dbReference type="NCBIfam" id="TIGR00575">
    <property type="entry name" value="dnlj"/>
    <property type="match status" value="1"/>
</dbReference>
<evidence type="ECO:0000256" key="16">
    <source>
        <dbReference type="RuleBase" id="RU000618"/>
    </source>
</evidence>
<reference evidence="18 19" key="1">
    <citation type="submission" date="2019-07" db="EMBL/GenBank/DDBJ databases">
        <title>Whole genome shotgun sequence of Halolactibacillus alkaliphilus NBRC 103919.</title>
        <authorList>
            <person name="Hosoyama A."/>
            <person name="Uohara A."/>
            <person name="Ohji S."/>
            <person name="Ichikawa N."/>
        </authorList>
    </citation>
    <scope>NUCLEOTIDE SEQUENCE [LARGE SCALE GENOMIC DNA]</scope>
    <source>
        <strain evidence="18 19">NBRC 103919</strain>
    </source>
</reference>
<feature type="binding site" evidence="15">
    <location>
        <position position="134"/>
    </location>
    <ligand>
        <name>NAD(+)</name>
        <dbReference type="ChEBI" id="CHEBI:57540"/>
    </ligand>
</feature>
<dbReference type="SMART" id="SM00292">
    <property type="entry name" value="BRCT"/>
    <property type="match status" value="1"/>
</dbReference>
<dbReference type="OrthoDB" id="9759736at2"/>
<feature type="binding site" evidence="15">
    <location>
        <position position="401"/>
    </location>
    <ligand>
        <name>Zn(2+)</name>
        <dbReference type="ChEBI" id="CHEBI:29105"/>
    </ligand>
</feature>
<dbReference type="NCBIfam" id="NF005932">
    <property type="entry name" value="PRK07956.1"/>
    <property type="match status" value="1"/>
</dbReference>
<feature type="active site" description="N6-AMP-lysine intermediate" evidence="15">
    <location>
        <position position="113"/>
    </location>
</feature>
<keyword evidence="4 15" id="KW-0436">Ligase</keyword>
<dbReference type="PROSITE" id="PS50172">
    <property type="entry name" value="BRCT"/>
    <property type="match status" value="1"/>
</dbReference>
<dbReference type="Proteomes" id="UP000321400">
    <property type="component" value="Unassembled WGS sequence"/>
</dbReference>
<evidence type="ECO:0000256" key="13">
    <source>
        <dbReference type="ARBA" id="ARBA00034005"/>
    </source>
</evidence>
<feature type="binding site" evidence="15">
    <location>
        <position position="283"/>
    </location>
    <ligand>
        <name>NAD(+)</name>
        <dbReference type="ChEBI" id="CHEBI:57540"/>
    </ligand>
</feature>
<keyword evidence="5 15" id="KW-0235">DNA replication</keyword>
<evidence type="ECO:0000313" key="18">
    <source>
        <dbReference type="EMBL" id="GEN57191.1"/>
    </source>
</evidence>
<keyword evidence="10 15" id="KW-0520">NAD</keyword>
<keyword evidence="19" id="KW-1185">Reference proteome</keyword>
<dbReference type="SUPFAM" id="SSF50249">
    <property type="entry name" value="Nucleic acid-binding proteins"/>
    <property type="match status" value="1"/>
</dbReference>
<keyword evidence="11 15" id="KW-0234">DNA repair</keyword>
<feature type="binding site" evidence="15">
    <location>
        <position position="404"/>
    </location>
    <ligand>
        <name>Zn(2+)</name>
        <dbReference type="ChEBI" id="CHEBI:29105"/>
    </ligand>
</feature>
<comment type="catalytic activity">
    <reaction evidence="13 15 16">
        <text>NAD(+) + (deoxyribonucleotide)n-3'-hydroxyl + 5'-phospho-(deoxyribonucleotide)m = (deoxyribonucleotide)n+m + AMP + beta-nicotinamide D-nucleotide.</text>
        <dbReference type="EC" id="6.5.1.2"/>
    </reaction>
</comment>
<dbReference type="Pfam" id="PF03119">
    <property type="entry name" value="DNA_ligase_ZBD"/>
    <property type="match status" value="1"/>
</dbReference>
<dbReference type="PANTHER" id="PTHR23389:SF9">
    <property type="entry name" value="DNA LIGASE"/>
    <property type="match status" value="1"/>
</dbReference>
<evidence type="ECO:0000256" key="14">
    <source>
        <dbReference type="ARBA" id="ARBA00060881"/>
    </source>
</evidence>
<dbReference type="Pfam" id="PF01653">
    <property type="entry name" value="DNA_ligase_aden"/>
    <property type="match status" value="1"/>
</dbReference>
<dbReference type="InterPro" id="IPR012340">
    <property type="entry name" value="NA-bd_OB-fold"/>
</dbReference>
<dbReference type="Gene3D" id="3.40.50.10190">
    <property type="entry name" value="BRCT domain"/>
    <property type="match status" value="1"/>
</dbReference>
<dbReference type="InterPro" id="IPR001357">
    <property type="entry name" value="BRCT_dom"/>
</dbReference>
<evidence type="ECO:0000256" key="4">
    <source>
        <dbReference type="ARBA" id="ARBA00022598"/>
    </source>
</evidence>
<dbReference type="GO" id="GO:0006260">
    <property type="term" value="P:DNA replication"/>
    <property type="evidence" value="ECO:0007669"/>
    <property type="project" value="UniProtKB-KW"/>
</dbReference>
<dbReference type="Gene3D" id="6.20.10.30">
    <property type="match status" value="1"/>
</dbReference>
<feature type="domain" description="BRCT" evidence="17">
    <location>
        <begin position="585"/>
        <end position="662"/>
    </location>
</feature>
<protein>
    <recommendedName>
        <fullName evidence="3 15">DNA ligase</fullName>
        <ecNumber evidence="2 15">6.5.1.2</ecNumber>
    </recommendedName>
    <alternativeName>
        <fullName evidence="15">Polydeoxyribonucleotide synthase [NAD(+)]</fullName>
    </alternativeName>
</protein>
<dbReference type="InterPro" id="IPR033136">
    <property type="entry name" value="DNA_ligase_CS"/>
</dbReference>
<dbReference type="Gene3D" id="2.40.50.140">
    <property type="entry name" value="Nucleic acid-binding proteins"/>
    <property type="match status" value="1"/>
</dbReference>
<evidence type="ECO:0000256" key="3">
    <source>
        <dbReference type="ARBA" id="ARBA00013308"/>
    </source>
</evidence>
<dbReference type="RefSeq" id="WP_089802436.1">
    <property type="nucleotide sequence ID" value="NZ_BJYE01000020.1"/>
</dbReference>
<dbReference type="PIRSF" id="PIRSF001604">
    <property type="entry name" value="LigA"/>
    <property type="match status" value="1"/>
</dbReference>
<evidence type="ECO:0000256" key="11">
    <source>
        <dbReference type="ARBA" id="ARBA00023204"/>
    </source>
</evidence>
<comment type="caution">
    <text evidence="18">The sequence shown here is derived from an EMBL/GenBank/DDBJ whole genome shotgun (WGS) entry which is preliminary data.</text>
</comment>
<dbReference type="InterPro" id="IPR036420">
    <property type="entry name" value="BRCT_dom_sf"/>
</dbReference>
<evidence type="ECO:0000313" key="19">
    <source>
        <dbReference type="Proteomes" id="UP000321400"/>
    </source>
</evidence>
<dbReference type="CDD" id="cd00114">
    <property type="entry name" value="LIGANc"/>
    <property type="match status" value="1"/>
</dbReference>
<comment type="function">
    <text evidence="1 15">DNA ligase that catalyzes the formation of phosphodiester linkages between 5'-phosphoryl and 3'-hydroxyl groups in double-stranded DNA using NAD as a coenzyme and as the energy source for the reaction. It is essential for DNA replication and repair of damaged DNA.</text>
</comment>
<dbReference type="FunFam" id="1.10.150.20:FF:000007">
    <property type="entry name" value="DNA ligase"/>
    <property type="match status" value="1"/>
</dbReference>
<keyword evidence="12 15" id="KW-0464">Manganese</keyword>
<evidence type="ECO:0000256" key="1">
    <source>
        <dbReference type="ARBA" id="ARBA00004067"/>
    </source>
</evidence>
<proteinExistence type="inferred from homology"/>
<dbReference type="FunFam" id="2.40.50.140:FF:000012">
    <property type="entry name" value="DNA ligase"/>
    <property type="match status" value="1"/>
</dbReference>
<dbReference type="GO" id="GO:0003911">
    <property type="term" value="F:DNA ligase (NAD+) activity"/>
    <property type="evidence" value="ECO:0007669"/>
    <property type="project" value="UniProtKB-UniRule"/>
</dbReference>
<dbReference type="InterPro" id="IPR013839">
    <property type="entry name" value="DNAligase_adenylation"/>
</dbReference>
<feature type="binding site" evidence="15">
    <location>
        <position position="307"/>
    </location>
    <ligand>
        <name>NAD(+)</name>
        <dbReference type="ChEBI" id="CHEBI:57540"/>
    </ligand>
</feature>
<dbReference type="GO" id="GO:0005829">
    <property type="term" value="C:cytosol"/>
    <property type="evidence" value="ECO:0007669"/>
    <property type="project" value="TreeGrafter"/>
</dbReference>
<dbReference type="HAMAP" id="MF_01588">
    <property type="entry name" value="DNA_ligase_A"/>
    <property type="match status" value="1"/>
</dbReference>
<dbReference type="SUPFAM" id="SSF56091">
    <property type="entry name" value="DNA ligase/mRNA capping enzyme, catalytic domain"/>
    <property type="match status" value="1"/>
</dbReference>
<dbReference type="SUPFAM" id="SSF52113">
    <property type="entry name" value="BRCT domain"/>
    <property type="match status" value="1"/>
</dbReference>
<dbReference type="FunFam" id="1.10.287.610:FF:000002">
    <property type="entry name" value="DNA ligase"/>
    <property type="match status" value="1"/>
</dbReference>